<feature type="domain" description="TonB-dependent receptor plug" evidence="8">
    <location>
        <begin position="75"/>
        <end position="186"/>
    </location>
</feature>
<evidence type="ECO:0000313" key="9">
    <source>
        <dbReference type="EMBL" id="AUN32441.1"/>
    </source>
</evidence>
<keyword evidence="10" id="KW-1185">Reference proteome</keyword>
<dbReference type="Pfam" id="PF00593">
    <property type="entry name" value="TonB_dep_Rec_b-barrel"/>
    <property type="match status" value="1"/>
</dbReference>
<dbReference type="AlphaFoldDB" id="A0A2K9NH76"/>
<dbReference type="KEGG" id="ncb:C0V82_18915"/>
<dbReference type="Gene3D" id="2.170.130.10">
    <property type="entry name" value="TonB-dependent receptor, plug domain"/>
    <property type="match status" value="1"/>
</dbReference>
<dbReference type="Pfam" id="PF07715">
    <property type="entry name" value="Plug"/>
    <property type="match status" value="1"/>
</dbReference>
<dbReference type="SUPFAM" id="SSF56935">
    <property type="entry name" value="Porins"/>
    <property type="match status" value="1"/>
</dbReference>
<dbReference type="InterPro" id="IPR010104">
    <property type="entry name" value="TonB_rcpt_bac"/>
</dbReference>
<comment type="similarity">
    <text evidence="4">Belongs to the TonB-dependent receptor family.</text>
</comment>
<dbReference type="InterPro" id="IPR037066">
    <property type="entry name" value="Plug_dom_sf"/>
</dbReference>
<dbReference type="Proteomes" id="UP000234752">
    <property type="component" value="Chromosome eg_2"/>
</dbReference>
<keyword evidence="4" id="KW-0798">TonB box</keyword>
<reference evidence="9 10" key="1">
    <citation type="submission" date="2017-12" db="EMBL/GenBank/DDBJ databases">
        <title>Genomes of bacteria within cyanobacterial aggregates.</title>
        <authorList>
            <person name="Cai H."/>
        </authorList>
    </citation>
    <scope>NUCLEOTIDE SEQUENCE [LARGE SCALE GENOMIC DNA]</scope>
    <source>
        <strain evidence="9 10">TH16</strain>
    </source>
</reference>
<dbReference type="Gene3D" id="2.40.170.20">
    <property type="entry name" value="TonB-dependent receptor, beta-barrel domain"/>
    <property type="match status" value="1"/>
</dbReference>
<feature type="signal peptide" evidence="6">
    <location>
        <begin position="1"/>
        <end position="45"/>
    </location>
</feature>
<name>A0A2K9NH76_9PROT</name>
<protein>
    <recommendedName>
        <fullName evidence="11">TonB-dependent receptor</fullName>
    </recommendedName>
</protein>
<comment type="subcellular location">
    <subcellularLocation>
        <location evidence="1 4">Cell outer membrane</location>
    </subcellularLocation>
</comment>
<feature type="region of interest" description="Disordered" evidence="5">
    <location>
        <begin position="1"/>
        <end position="20"/>
    </location>
</feature>
<gene>
    <name evidence="9" type="ORF">C0V82_18915</name>
</gene>
<dbReference type="PANTHER" id="PTHR40980:SF3">
    <property type="entry name" value="TONB-DEPENDENT RECEPTOR-LIKE BETA-BARREL DOMAIN-CONTAINING PROTEIN"/>
    <property type="match status" value="1"/>
</dbReference>
<keyword evidence="3" id="KW-0998">Cell outer membrane</keyword>
<evidence type="ECO:0000256" key="2">
    <source>
        <dbReference type="ARBA" id="ARBA00023136"/>
    </source>
</evidence>
<organism evidence="9 10">
    <name type="scientific">Niveispirillum cyanobacteriorum</name>
    <dbReference type="NCBI Taxonomy" id="1612173"/>
    <lineage>
        <taxon>Bacteria</taxon>
        <taxon>Pseudomonadati</taxon>
        <taxon>Pseudomonadota</taxon>
        <taxon>Alphaproteobacteria</taxon>
        <taxon>Rhodospirillales</taxon>
        <taxon>Azospirillaceae</taxon>
        <taxon>Niveispirillum</taxon>
    </lineage>
</organism>
<evidence type="ECO:0000259" key="7">
    <source>
        <dbReference type="Pfam" id="PF00593"/>
    </source>
</evidence>
<evidence type="ECO:0000256" key="6">
    <source>
        <dbReference type="SAM" id="SignalP"/>
    </source>
</evidence>
<sequence length="1118" mass="122268">MLTDRGWGSTTRKGPSGNPMTSTKIKLFALLSASGLALATGAAQAQTAPKDEAASLEEIIVVGQRKAINNAQETKRNAEEIVDSISAVDIGALPDRSVTEALQRVPGVSIGRTNEVRDIDRLNVEGSGVQIRGLTWVRSEINGRDSFGAKNGRALGWEDVTPELAAGVDVHKNPSADIVEGGLGGTVNLRTWMPFDATGEKIAASLDATRGDLRKEWTPSASGLYSNRFDTGIGEIGFLVDIAHSELKSRLNAIEVDPYNVHSATTKSSYDGGATLNFNGNNRITGQPQDVVMVPTGAQWRLQDRDKTRDGVYSAIQWKPSESTEIYSTFFLSKSKLINQDHFAQTSACCSATNNQNFMNAPATGTSFTYDENGNFLTGSIVDGGGGGNGVANSFLMNLGTRYGWDKAQTWDSSSGVKWEGDRWSVKADFQRIEAKRDVYDMTVYNTVTMPGGIGLDLRGSVPKITASDLTKSTSAFNLYAAMDHNEIDRANQNTGKLDIAYDVDGDFLKSLKFGGRITDRHSVQKDGGYNWALITAPWAFSQTASVDKFPQYQETVSFDNFFRGSSTPPSLWMPSMELAKNKGKLFDHIQALLYTPNLGKGLAAPTSNDYGYYCSTCGNGTIPSWAANADKFSPFPNGSLASYLPIWAGAPVDANNKLLDPSRPVGSNINFWVPFNGNYEYAPTSTSGIGTNDQTERTQAAYATARFGSDTLFGSDLEWDGNAGLRVVRTESISKGFAHFPSLSITGDQSAYSQAARDAVRFANGANTKTRYKSDYTNVLPSLNLRFKPDDDKVVRFAAATSIVRPDFYQLQPSFTMNGTYQQRRATAADNVFNTSAGRAYTQSELDALAAGGNPVMYNTGVAFNYYSGNPDLKPMRAHSFDMSFEWYVKPGSMFSLGIFDKEVRNYIQGEQTALQLTNNGVTQTVVGTIPQNFGKGRIYGIEGQATYFYDELPSFLSGLGTDFNFTILRSEGTRNTTSNVFDGVQIGASKLDLPLEQLSKYSFNAALLYVKYGFDVRFAYNWRSRYLMSASASNVQAPAYMEDYGQMDASVVYSVTDNLKVGVQAANLLNTKNIISVDQRDNWYYGTQGMMSKDLIFKHNYTVADRRFTFVLRAAY</sequence>
<feature type="chain" id="PRO_5014810997" description="TonB-dependent receptor" evidence="6">
    <location>
        <begin position="46"/>
        <end position="1118"/>
    </location>
</feature>
<dbReference type="PANTHER" id="PTHR40980">
    <property type="entry name" value="PLUG DOMAIN-CONTAINING PROTEIN"/>
    <property type="match status" value="1"/>
</dbReference>
<keyword evidence="2 4" id="KW-0472">Membrane</keyword>
<feature type="domain" description="TonB-dependent receptor-like beta-barrel" evidence="7">
    <location>
        <begin position="611"/>
        <end position="1070"/>
    </location>
</feature>
<dbReference type="NCBIfam" id="TIGR01782">
    <property type="entry name" value="TonB-Xanth-Caul"/>
    <property type="match status" value="1"/>
</dbReference>
<keyword evidence="6" id="KW-0732">Signal</keyword>
<evidence type="ECO:0000313" key="10">
    <source>
        <dbReference type="Proteomes" id="UP000234752"/>
    </source>
</evidence>
<dbReference type="InterPro" id="IPR000531">
    <property type="entry name" value="Beta-barrel_TonB"/>
</dbReference>
<feature type="compositionally biased region" description="Polar residues" evidence="5">
    <location>
        <begin position="8"/>
        <end position="20"/>
    </location>
</feature>
<accession>A0A2K9NH76</accession>
<dbReference type="InterPro" id="IPR036942">
    <property type="entry name" value="Beta-barrel_TonB_sf"/>
</dbReference>
<evidence type="ECO:0008006" key="11">
    <source>
        <dbReference type="Google" id="ProtNLM"/>
    </source>
</evidence>
<dbReference type="InterPro" id="IPR012910">
    <property type="entry name" value="Plug_dom"/>
</dbReference>
<evidence type="ECO:0000256" key="3">
    <source>
        <dbReference type="ARBA" id="ARBA00023237"/>
    </source>
</evidence>
<dbReference type="EMBL" id="CP025612">
    <property type="protein sequence ID" value="AUN32441.1"/>
    <property type="molecule type" value="Genomic_DNA"/>
</dbReference>
<evidence type="ECO:0000256" key="5">
    <source>
        <dbReference type="SAM" id="MobiDB-lite"/>
    </source>
</evidence>
<evidence type="ECO:0000256" key="4">
    <source>
        <dbReference type="RuleBase" id="RU003357"/>
    </source>
</evidence>
<evidence type="ECO:0000256" key="1">
    <source>
        <dbReference type="ARBA" id="ARBA00004442"/>
    </source>
</evidence>
<proteinExistence type="inferred from homology"/>
<dbReference type="GO" id="GO:0009279">
    <property type="term" value="C:cell outer membrane"/>
    <property type="evidence" value="ECO:0007669"/>
    <property type="project" value="UniProtKB-SubCell"/>
</dbReference>
<evidence type="ECO:0000259" key="8">
    <source>
        <dbReference type="Pfam" id="PF07715"/>
    </source>
</evidence>